<feature type="non-terminal residue" evidence="2">
    <location>
        <position position="58"/>
    </location>
</feature>
<evidence type="ECO:0000256" key="1">
    <source>
        <dbReference type="SAM" id="Coils"/>
    </source>
</evidence>
<name>A0A392UEY6_9FABA</name>
<evidence type="ECO:0000313" key="3">
    <source>
        <dbReference type="Proteomes" id="UP000265520"/>
    </source>
</evidence>
<protein>
    <submittedName>
        <fullName evidence="2">Uncharacterized protein</fullName>
    </submittedName>
</protein>
<organism evidence="2 3">
    <name type="scientific">Trifolium medium</name>
    <dbReference type="NCBI Taxonomy" id="97028"/>
    <lineage>
        <taxon>Eukaryota</taxon>
        <taxon>Viridiplantae</taxon>
        <taxon>Streptophyta</taxon>
        <taxon>Embryophyta</taxon>
        <taxon>Tracheophyta</taxon>
        <taxon>Spermatophyta</taxon>
        <taxon>Magnoliopsida</taxon>
        <taxon>eudicotyledons</taxon>
        <taxon>Gunneridae</taxon>
        <taxon>Pentapetalae</taxon>
        <taxon>rosids</taxon>
        <taxon>fabids</taxon>
        <taxon>Fabales</taxon>
        <taxon>Fabaceae</taxon>
        <taxon>Papilionoideae</taxon>
        <taxon>50 kb inversion clade</taxon>
        <taxon>NPAAA clade</taxon>
        <taxon>Hologalegina</taxon>
        <taxon>IRL clade</taxon>
        <taxon>Trifolieae</taxon>
        <taxon>Trifolium</taxon>
    </lineage>
</organism>
<accession>A0A392UEY6</accession>
<sequence length="58" mass="6579">MAGEHENHDNYNVNTLQAAVVEIRRLQTQIAAIEAERTNEKEKAKLILEEEEGEGVMD</sequence>
<reference evidence="2 3" key="1">
    <citation type="journal article" date="2018" name="Front. Plant Sci.">
        <title>Red Clover (Trifolium pratense) and Zigzag Clover (T. medium) - A Picture of Genomic Similarities and Differences.</title>
        <authorList>
            <person name="Dluhosova J."/>
            <person name="Istvanek J."/>
            <person name="Nedelnik J."/>
            <person name="Repkova J."/>
        </authorList>
    </citation>
    <scope>NUCLEOTIDE SEQUENCE [LARGE SCALE GENOMIC DNA]</scope>
    <source>
        <strain evidence="3">cv. 10/8</strain>
        <tissue evidence="2">Leaf</tissue>
    </source>
</reference>
<comment type="caution">
    <text evidence="2">The sequence shown here is derived from an EMBL/GenBank/DDBJ whole genome shotgun (WGS) entry which is preliminary data.</text>
</comment>
<keyword evidence="1" id="KW-0175">Coiled coil</keyword>
<dbReference type="Proteomes" id="UP000265520">
    <property type="component" value="Unassembled WGS sequence"/>
</dbReference>
<keyword evidence="3" id="KW-1185">Reference proteome</keyword>
<evidence type="ECO:0000313" key="2">
    <source>
        <dbReference type="EMBL" id="MCI70295.1"/>
    </source>
</evidence>
<feature type="coiled-coil region" evidence="1">
    <location>
        <begin position="16"/>
        <end position="52"/>
    </location>
</feature>
<dbReference type="EMBL" id="LXQA010773006">
    <property type="protein sequence ID" value="MCI70295.1"/>
    <property type="molecule type" value="Genomic_DNA"/>
</dbReference>
<dbReference type="AlphaFoldDB" id="A0A392UEY6"/>
<proteinExistence type="predicted"/>